<accession>A0A1H3DMG6</accession>
<organism evidence="1 2">
    <name type="scientific">Ruegeria halocynthiae</name>
    <dbReference type="NCBI Taxonomy" id="985054"/>
    <lineage>
        <taxon>Bacteria</taxon>
        <taxon>Pseudomonadati</taxon>
        <taxon>Pseudomonadota</taxon>
        <taxon>Alphaproteobacteria</taxon>
        <taxon>Rhodobacterales</taxon>
        <taxon>Roseobacteraceae</taxon>
        <taxon>Ruegeria</taxon>
    </lineage>
</organism>
<evidence type="ECO:0000313" key="1">
    <source>
        <dbReference type="EMBL" id="SDX67606.1"/>
    </source>
</evidence>
<dbReference type="Proteomes" id="UP000183400">
    <property type="component" value="Unassembled WGS sequence"/>
</dbReference>
<name>A0A1H3DMG6_9RHOB</name>
<sequence length="96" mass="10559">MTTSLQGHDLVPREILKAGSETGDLFAKYLPGYSVNGAYNFVVTGDSPAVALQLNKLVHDKSHVWLNDTLKDLLRDFKTDFPDEVDRSNPTPAIAT</sequence>
<protein>
    <submittedName>
        <fullName evidence="1">Uncharacterized protein</fullName>
    </submittedName>
</protein>
<dbReference type="EMBL" id="FNNP01000009">
    <property type="protein sequence ID" value="SDX67606.1"/>
    <property type="molecule type" value="Genomic_DNA"/>
</dbReference>
<dbReference type="STRING" id="985054.SAMN05444358_10911"/>
<evidence type="ECO:0000313" key="2">
    <source>
        <dbReference type="Proteomes" id="UP000183400"/>
    </source>
</evidence>
<reference evidence="2" key="1">
    <citation type="submission" date="2016-10" db="EMBL/GenBank/DDBJ databases">
        <authorList>
            <person name="Varghese N."/>
            <person name="Submissions S."/>
        </authorList>
    </citation>
    <scope>NUCLEOTIDE SEQUENCE [LARGE SCALE GENOMIC DNA]</scope>
    <source>
        <strain evidence="2">DSM 27839</strain>
    </source>
</reference>
<proteinExistence type="predicted"/>
<keyword evidence="2" id="KW-1185">Reference proteome</keyword>
<dbReference type="AlphaFoldDB" id="A0A1H3DMG6"/>
<dbReference type="RefSeq" id="WP_074738332.1">
    <property type="nucleotide sequence ID" value="NZ_FNNP01000009.1"/>
</dbReference>
<gene>
    <name evidence="1" type="ORF">SAMN05444358_10911</name>
</gene>